<comment type="caution">
    <text evidence="1">The sequence shown here is derived from an EMBL/GenBank/DDBJ whole genome shotgun (WGS) entry which is preliminary data.</text>
</comment>
<keyword evidence="2" id="KW-1185">Reference proteome</keyword>
<dbReference type="Proteomes" id="UP001150924">
    <property type="component" value="Unassembled WGS sequence"/>
</dbReference>
<protein>
    <submittedName>
        <fullName evidence="1">Uncharacterized protein</fullName>
    </submittedName>
</protein>
<name>A0A9X3IYD1_9BACT</name>
<sequence>MNGPIAGIRLKAAAFLQFGLRVRLQVSWTMAATKAVARYDEPNMTQPPIIRPLRRLRGIGGGGA</sequence>
<organism evidence="1 2">
    <name type="scientific">Nannocystis pusilla</name>
    <dbReference type="NCBI Taxonomy" id="889268"/>
    <lineage>
        <taxon>Bacteria</taxon>
        <taxon>Pseudomonadati</taxon>
        <taxon>Myxococcota</taxon>
        <taxon>Polyangia</taxon>
        <taxon>Nannocystales</taxon>
        <taxon>Nannocystaceae</taxon>
        <taxon>Nannocystis</taxon>
    </lineage>
</organism>
<proteinExistence type="predicted"/>
<accession>A0A9X3IYD1</accession>
<dbReference type="EMBL" id="JAPNKE010000002">
    <property type="protein sequence ID" value="MCY1007454.1"/>
    <property type="molecule type" value="Genomic_DNA"/>
</dbReference>
<dbReference type="AlphaFoldDB" id="A0A9X3IYD1"/>
<evidence type="ECO:0000313" key="1">
    <source>
        <dbReference type="EMBL" id="MCY1007454.1"/>
    </source>
</evidence>
<dbReference type="RefSeq" id="WP_267770079.1">
    <property type="nucleotide sequence ID" value="NZ_JAPNKE010000002.1"/>
</dbReference>
<evidence type="ECO:0000313" key="2">
    <source>
        <dbReference type="Proteomes" id="UP001150924"/>
    </source>
</evidence>
<gene>
    <name evidence="1" type="ORF">OV079_18235</name>
</gene>
<reference evidence="1" key="1">
    <citation type="submission" date="2022-11" db="EMBL/GenBank/DDBJ databases">
        <title>Minimal conservation of predation-associated metabolite biosynthetic gene clusters underscores biosynthetic potential of Myxococcota including descriptions for ten novel species: Archangium lansinium sp. nov., Myxococcus landrumus sp. nov., Nannocystis bai.</title>
        <authorList>
            <person name="Ahearne A."/>
            <person name="Stevens C."/>
            <person name="Phillips K."/>
        </authorList>
    </citation>
    <scope>NUCLEOTIDE SEQUENCE</scope>
    <source>
        <strain evidence="1">Na p29</strain>
    </source>
</reference>